<dbReference type="SUPFAM" id="SSF46689">
    <property type="entry name" value="Homeodomain-like"/>
    <property type="match status" value="1"/>
</dbReference>
<dbReference type="PROSITE" id="PS01124">
    <property type="entry name" value="HTH_ARAC_FAMILY_2"/>
    <property type="match status" value="1"/>
</dbReference>
<keyword evidence="4" id="KW-1133">Transmembrane helix</keyword>
<dbReference type="PROSITE" id="PS00041">
    <property type="entry name" value="HTH_ARAC_FAMILY_1"/>
    <property type="match status" value="1"/>
</dbReference>
<dbReference type="Gene3D" id="1.10.10.60">
    <property type="entry name" value="Homeodomain-like"/>
    <property type="match status" value="2"/>
</dbReference>
<dbReference type="GO" id="GO:0003700">
    <property type="term" value="F:DNA-binding transcription factor activity"/>
    <property type="evidence" value="ECO:0007669"/>
    <property type="project" value="InterPro"/>
</dbReference>
<dbReference type="GO" id="GO:0043565">
    <property type="term" value="F:sequence-specific DNA binding"/>
    <property type="evidence" value="ECO:0007669"/>
    <property type="project" value="InterPro"/>
</dbReference>
<proteinExistence type="predicted"/>
<feature type="transmembrane region" description="Helical" evidence="4">
    <location>
        <begin position="228"/>
        <end position="252"/>
    </location>
</feature>
<dbReference type="AlphaFoldDB" id="A0A2W7NK97"/>
<dbReference type="InterPro" id="IPR018060">
    <property type="entry name" value="HTH_AraC"/>
</dbReference>
<accession>A0A2W7NK97</accession>
<evidence type="ECO:0000313" key="7">
    <source>
        <dbReference type="Proteomes" id="UP000249239"/>
    </source>
</evidence>
<dbReference type="PRINTS" id="PR00032">
    <property type="entry name" value="HTHARAC"/>
</dbReference>
<evidence type="ECO:0000256" key="4">
    <source>
        <dbReference type="SAM" id="Phobius"/>
    </source>
</evidence>
<gene>
    <name evidence="6" type="ORF">LX69_03056</name>
</gene>
<dbReference type="InterPro" id="IPR009057">
    <property type="entry name" value="Homeodomain-like_sf"/>
</dbReference>
<dbReference type="InterPro" id="IPR020449">
    <property type="entry name" value="Tscrpt_reg_AraC-type_HTH"/>
</dbReference>
<keyword evidence="1" id="KW-0805">Transcription regulation</keyword>
<protein>
    <submittedName>
        <fullName evidence="6">Helix-turn-helix protein</fullName>
    </submittedName>
</protein>
<keyword evidence="4" id="KW-0472">Membrane</keyword>
<sequence>MMFHSPLSFFLHFFWHSRVNRWLLTVALVGGAAFGLFFASVSSLHVFPSEQRFSYFFFTDTANGGQSRILHGAVSDSAIEMLFELKKGFVDPYVSISVSPTDAEFINLRGHNRMSIDMEGHQSSNVGIDLITRFRDVMTNDSGWVVNHYYNIIDVVPHRRCYVIDLQHFKVPDYWYVDHNVNAANRIPLNLSKVLSFNVGTAYATRWDEPQKLRIYGIRFFRDNSQTWLVLFLVEMLVLGLLLMANLIAYVWGKRRLPLSVSYRPVAVSGDDSEPGSPDFMNYIHHHFNDPELTLEGMSKKLTVNQRLMSTTIQQQYGCNFKTYLNRLRIHESKRLLLETRLSMGEIATLVGFNTQSHFNRVFRQFTGVSPSEFKGVG</sequence>
<dbReference type="Pfam" id="PF12833">
    <property type="entry name" value="HTH_18"/>
    <property type="match status" value="1"/>
</dbReference>
<keyword evidence="4" id="KW-0812">Transmembrane</keyword>
<dbReference type="PANTHER" id="PTHR43280:SF28">
    <property type="entry name" value="HTH-TYPE TRANSCRIPTIONAL ACTIVATOR RHAS"/>
    <property type="match status" value="1"/>
</dbReference>
<evidence type="ECO:0000313" key="6">
    <source>
        <dbReference type="EMBL" id="PZX11732.1"/>
    </source>
</evidence>
<feature type="domain" description="HTH araC/xylS-type" evidence="5">
    <location>
        <begin position="278"/>
        <end position="377"/>
    </location>
</feature>
<evidence type="ECO:0000256" key="1">
    <source>
        <dbReference type="ARBA" id="ARBA00023015"/>
    </source>
</evidence>
<dbReference type="SMART" id="SM00342">
    <property type="entry name" value="HTH_ARAC"/>
    <property type="match status" value="1"/>
</dbReference>
<evidence type="ECO:0000256" key="3">
    <source>
        <dbReference type="ARBA" id="ARBA00023163"/>
    </source>
</evidence>
<comment type="caution">
    <text evidence="6">The sequence shown here is derived from an EMBL/GenBank/DDBJ whole genome shotgun (WGS) entry which is preliminary data.</text>
</comment>
<evidence type="ECO:0000259" key="5">
    <source>
        <dbReference type="PROSITE" id="PS01124"/>
    </source>
</evidence>
<keyword evidence="2" id="KW-0238">DNA-binding</keyword>
<organism evidence="6 7">
    <name type="scientific">Breznakibacter xylanolyticus</name>
    <dbReference type="NCBI Taxonomy" id="990"/>
    <lineage>
        <taxon>Bacteria</taxon>
        <taxon>Pseudomonadati</taxon>
        <taxon>Bacteroidota</taxon>
        <taxon>Bacteroidia</taxon>
        <taxon>Marinilabiliales</taxon>
        <taxon>Marinilabiliaceae</taxon>
        <taxon>Breznakibacter</taxon>
    </lineage>
</organism>
<dbReference type="Proteomes" id="UP000249239">
    <property type="component" value="Unassembled WGS sequence"/>
</dbReference>
<evidence type="ECO:0000256" key="2">
    <source>
        <dbReference type="ARBA" id="ARBA00023125"/>
    </source>
</evidence>
<reference evidence="6 7" key="1">
    <citation type="submission" date="2018-06" db="EMBL/GenBank/DDBJ databases">
        <title>Genomic Encyclopedia of Archaeal and Bacterial Type Strains, Phase II (KMG-II): from individual species to whole genera.</title>
        <authorList>
            <person name="Goeker M."/>
        </authorList>
    </citation>
    <scope>NUCLEOTIDE SEQUENCE [LARGE SCALE GENOMIC DNA]</scope>
    <source>
        <strain evidence="6 7">DSM 6779</strain>
    </source>
</reference>
<name>A0A2W7NK97_9BACT</name>
<keyword evidence="3" id="KW-0804">Transcription</keyword>
<keyword evidence="7" id="KW-1185">Reference proteome</keyword>
<dbReference type="InterPro" id="IPR018062">
    <property type="entry name" value="HTH_AraC-typ_CS"/>
</dbReference>
<dbReference type="PANTHER" id="PTHR43280">
    <property type="entry name" value="ARAC-FAMILY TRANSCRIPTIONAL REGULATOR"/>
    <property type="match status" value="1"/>
</dbReference>
<dbReference type="EMBL" id="QKZK01000037">
    <property type="protein sequence ID" value="PZX11732.1"/>
    <property type="molecule type" value="Genomic_DNA"/>
</dbReference>